<dbReference type="GO" id="GO:0022857">
    <property type="term" value="F:transmembrane transporter activity"/>
    <property type="evidence" value="ECO:0007669"/>
    <property type="project" value="InterPro"/>
</dbReference>
<dbReference type="InterPro" id="IPR020846">
    <property type="entry name" value="MFS_dom"/>
</dbReference>
<dbReference type="Gene3D" id="1.20.1250.20">
    <property type="entry name" value="MFS general substrate transporter like domains"/>
    <property type="match status" value="2"/>
</dbReference>
<dbReference type="RefSeq" id="WP_023162166.1">
    <property type="nucleotide sequence ID" value="NZ_LITQ01000002.1"/>
</dbReference>
<gene>
    <name evidence="9" type="primary">tsgA</name>
    <name evidence="10" type="ORF">CLCOS_24480</name>
    <name evidence="9" type="ORF">WX73_02400</name>
</gene>
<evidence type="ECO:0000313" key="12">
    <source>
        <dbReference type="Proteomes" id="UP000093694"/>
    </source>
</evidence>
<dbReference type="InterPro" id="IPR051788">
    <property type="entry name" value="MFS_Transporter"/>
</dbReference>
<feature type="transmembrane region" description="Helical" evidence="7">
    <location>
        <begin position="157"/>
        <end position="175"/>
    </location>
</feature>
<evidence type="ECO:0000256" key="3">
    <source>
        <dbReference type="ARBA" id="ARBA00022448"/>
    </source>
</evidence>
<comment type="subcellular location">
    <subcellularLocation>
        <location evidence="1">Cell membrane</location>
        <topology evidence="1">Multi-pass membrane protein</topology>
    </subcellularLocation>
</comment>
<comment type="similarity">
    <text evidence="2">Belongs to the major facilitator superfamily.</text>
</comment>
<feature type="transmembrane region" description="Helical" evidence="7">
    <location>
        <begin position="196"/>
        <end position="218"/>
    </location>
</feature>
<comment type="caution">
    <text evidence="9">The sequence shown here is derived from an EMBL/GenBank/DDBJ whole genome shotgun (WGS) entry which is preliminary data.</text>
</comment>
<feature type="transmembrane region" description="Helical" evidence="7">
    <location>
        <begin position="292"/>
        <end position="314"/>
    </location>
</feature>
<organism evidence="9 11">
    <name type="scientific">Clostridium coskatii</name>
    <dbReference type="NCBI Taxonomy" id="1705578"/>
    <lineage>
        <taxon>Bacteria</taxon>
        <taxon>Bacillati</taxon>
        <taxon>Bacillota</taxon>
        <taxon>Clostridia</taxon>
        <taxon>Eubacteriales</taxon>
        <taxon>Clostridiaceae</taxon>
        <taxon>Clostridium</taxon>
    </lineage>
</organism>
<evidence type="ECO:0000256" key="4">
    <source>
        <dbReference type="ARBA" id="ARBA00022692"/>
    </source>
</evidence>
<dbReference type="PROSITE" id="PS50850">
    <property type="entry name" value="MFS"/>
    <property type="match status" value="1"/>
</dbReference>
<feature type="transmembrane region" description="Helical" evidence="7">
    <location>
        <begin position="101"/>
        <end position="122"/>
    </location>
</feature>
<keyword evidence="12" id="KW-1185">Reference proteome</keyword>
<evidence type="ECO:0000256" key="6">
    <source>
        <dbReference type="ARBA" id="ARBA00023136"/>
    </source>
</evidence>
<feature type="domain" description="Major facilitator superfamily (MFS) profile" evidence="8">
    <location>
        <begin position="7"/>
        <end position="379"/>
    </location>
</feature>
<feature type="transmembrane region" description="Helical" evidence="7">
    <location>
        <begin position="268"/>
        <end position="286"/>
    </location>
</feature>
<dbReference type="InterPro" id="IPR036259">
    <property type="entry name" value="MFS_trans_sf"/>
</dbReference>
<feature type="transmembrane region" description="Helical" evidence="7">
    <location>
        <begin position="41"/>
        <end position="61"/>
    </location>
</feature>
<dbReference type="EMBL" id="LROR01000053">
    <property type="protein sequence ID" value="OBR93406.1"/>
    <property type="molecule type" value="Genomic_DNA"/>
</dbReference>
<dbReference type="EMBL" id="LITQ01000002">
    <property type="protein sequence ID" value="OAA94688.1"/>
    <property type="molecule type" value="Genomic_DNA"/>
</dbReference>
<dbReference type="PANTHER" id="PTHR23514">
    <property type="entry name" value="BYPASS OF STOP CODON PROTEIN 6"/>
    <property type="match status" value="1"/>
</dbReference>
<evidence type="ECO:0000313" key="10">
    <source>
        <dbReference type="EMBL" id="OBR93406.1"/>
    </source>
</evidence>
<keyword evidence="5 7" id="KW-1133">Transmembrane helix</keyword>
<feature type="transmembrane region" description="Helical" evidence="7">
    <location>
        <begin position="73"/>
        <end position="95"/>
    </location>
</feature>
<dbReference type="SUPFAM" id="SSF103473">
    <property type="entry name" value="MFS general substrate transporter"/>
    <property type="match status" value="1"/>
</dbReference>
<reference evidence="9 11" key="1">
    <citation type="journal article" date="2015" name="Biotechnol. Bioeng.">
        <title>Genome sequence and phenotypic characterization of Caulobacter segnis.</title>
        <authorList>
            <person name="Patel S."/>
            <person name="Fletcher B."/>
            <person name="Scott D.C."/>
            <person name="Ely B."/>
        </authorList>
    </citation>
    <scope>NUCLEOTIDE SEQUENCE [LARGE SCALE GENOMIC DNA]</scope>
    <source>
        <strain evidence="9 11">PS02</strain>
    </source>
</reference>
<dbReference type="InterPro" id="IPR011701">
    <property type="entry name" value="MFS"/>
</dbReference>
<sequence>MEKNFKAMVTIFIGYFLLSLFSNTLSPFITTIKSTYNVSSYVIAFIPSVVYCAALITNIVGAKLMPWLGIKNGLYLGIVFEIFASLIIVFSKSFYVILTGYFMAGLATGMACLYLSTMLSLLPQKYQKFSFANACFGLGGILILPIDRFILKMGIKFNYTYIIHILLISFYIILVSKMDRRTFYKSNSKCNTSFSILKNPMILLLCIAVFFYVGAEISTTNWTGTFLEKYYGISKIEVPNILLSFWILFTIGRSLGDKFLERVGQLRFLSISPLISILGIIILLFGKSKLQALTGFAIIGISISIMYPALQGYIVQHVTEKNIPSASAVTMIFNNLGATFLTYIIGFAGGIKITYVFIIQILFYIYIALISVYYRIFKPGKV</sequence>
<feature type="transmembrane region" description="Helical" evidence="7">
    <location>
        <begin position="353"/>
        <end position="374"/>
    </location>
</feature>
<keyword evidence="4 7" id="KW-0812">Transmembrane</keyword>
<evidence type="ECO:0000313" key="11">
    <source>
        <dbReference type="Proteomes" id="UP000077384"/>
    </source>
</evidence>
<name>A0A166U8S0_9CLOT</name>
<dbReference type="PANTHER" id="PTHR23514:SF3">
    <property type="entry name" value="BYPASS OF STOP CODON PROTEIN 6"/>
    <property type="match status" value="1"/>
</dbReference>
<dbReference type="PATRIC" id="fig|1705578.3.peg.1723"/>
<evidence type="ECO:0000256" key="5">
    <source>
        <dbReference type="ARBA" id="ARBA00022989"/>
    </source>
</evidence>
<accession>A0A166U8S0</accession>
<dbReference type="Pfam" id="PF07690">
    <property type="entry name" value="MFS_1"/>
    <property type="match status" value="1"/>
</dbReference>
<feature type="transmembrane region" description="Helical" evidence="7">
    <location>
        <begin position="326"/>
        <end position="347"/>
    </location>
</feature>
<evidence type="ECO:0000259" key="8">
    <source>
        <dbReference type="PROSITE" id="PS50850"/>
    </source>
</evidence>
<feature type="transmembrane region" description="Helical" evidence="7">
    <location>
        <begin position="7"/>
        <end position="29"/>
    </location>
</feature>
<protein>
    <submittedName>
        <fullName evidence="9">Protein TsgA</fullName>
    </submittedName>
</protein>
<keyword evidence="3" id="KW-0813">Transport</keyword>
<evidence type="ECO:0000256" key="7">
    <source>
        <dbReference type="SAM" id="Phobius"/>
    </source>
</evidence>
<evidence type="ECO:0000256" key="1">
    <source>
        <dbReference type="ARBA" id="ARBA00004651"/>
    </source>
</evidence>
<feature type="transmembrane region" description="Helical" evidence="7">
    <location>
        <begin position="129"/>
        <end position="151"/>
    </location>
</feature>
<dbReference type="Proteomes" id="UP000093694">
    <property type="component" value="Unassembled WGS sequence"/>
</dbReference>
<dbReference type="AlphaFoldDB" id="A0A166U8S0"/>
<dbReference type="Proteomes" id="UP000077384">
    <property type="component" value="Unassembled WGS sequence"/>
</dbReference>
<reference evidence="10 12" key="2">
    <citation type="journal article" date="2016" name="Front. Microbiol.">
        <title>Industrial Acetogenic Biocatalysts: A Comparative Metabolic and Genomic Analysis.</title>
        <authorList>
            <person name="Bengelsdorf F."/>
            <person name="Poehlein A."/>
            <person name="Sonja S."/>
            <person name="Erz C."/>
            <person name="Hummel T."/>
            <person name="Hoffmeister S."/>
            <person name="Daniel R."/>
            <person name="Durre P."/>
        </authorList>
    </citation>
    <scope>NUCLEOTIDE SEQUENCE [LARGE SCALE GENOMIC DNA]</scope>
    <source>
        <strain evidence="10 12">PTA-10522</strain>
    </source>
</reference>
<dbReference type="GO" id="GO:0005886">
    <property type="term" value="C:plasma membrane"/>
    <property type="evidence" value="ECO:0007669"/>
    <property type="project" value="UniProtKB-SubCell"/>
</dbReference>
<evidence type="ECO:0000256" key="2">
    <source>
        <dbReference type="ARBA" id="ARBA00008335"/>
    </source>
</evidence>
<evidence type="ECO:0000313" key="9">
    <source>
        <dbReference type="EMBL" id="OAA94688.1"/>
    </source>
</evidence>
<proteinExistence type="inferred from homology"/>
<keyword evidence="6 7" id="KW-0472">Membrane</keyword>